<dbReference type="PANTHER" id="PTHR46270:SF2">
    <property type="entry name" value="TIR DOMAIN-CONTAINING PROTEIN"/>
    <property type="match status" value="1"/>
</dbReference>
<dbReference type="EMBL" id="CAJOBH010000369">
    <property type="protein sequence ID" value="CAF3786201.1"/>
    <property type="molecule type" value="Genomic_DNA"/>
</dbReference>
<proteinExistence type="predicted"/>
<dbReference type="Proteomes" id="UP000681967">
    <property type="component" value="Unassembled WGS sequence"/>
</dbReference>
<reference evidence="2" key="1">
    <citation type="submission" date="2021-02" db="EMBL/GenBank/DDBJ databases">
        <authorList>
            <person name="Nowell W R."/>
        </authorList>
    </citation>
    <scope>NUCLEOTIDE SEQUENCE</scope>
</reference>
<evidence type="ECO:0000313" key="5">
    <source>
        <dbReference type="EMBL" id="CAF3786201.1"/>
    </source>
</evidence>
<dbReference type="InterPro" id="IPR000157">
    <property type="entry name" value="TIR_dom"/>
</dbReference>
<sequence length="277" mass="32031">MVSISDSYKQSTYCQAEAEYAFKRERRLLPIMVKPKYKPSGWLGFMLGSRIYIDFCRHDFDTACEKLLQEMSLQRKRPLLSKEGKVDQHVKLSAPPPPALVPEKTEKLQMSRSLPDIYEKRKRAFDFEYKSMESWTESDVLDFFFNRNLKELVSLCEGMDGLALLRLYNMCSSGNNEMFGLLKSELNAIHELRLPIGVYTRFLSNVESILRFPRAPPITDPPIFIYSIQPPAQQSKLPYDILVTSNATPSQVLKTIAPLLPLMKTRPRPDQSWRLEI</sequence>
<evidence type="ECO:0000313" key="8">
    <source>
        <dbReference type="Proteomes" id="UP000663834"/>
    </source>
</evidence>
<dbReference type="Proteomes" id="UP000663855">
    <property type="component" value="Unassembled WGS sequence"/>
</dbReference>
<dbReference type="Proteomes" id="UP000681720">
    <property type="component" value="Unassembled WGS sequence"/>
</dbReference>
<dbReference type="GO" id="GO:0007165">
    <property type="term" value="P:signal transduction"/>
    <property type="evidence" value="ECO:0007669"/>
    <property type="project" value="InterPro"/>
</dbReference>
<dbReference type="AlphaFoldDB" id="A0A815NDL0"/>
<accession>A0A815NDL0</accession>
<dbReference type="EMBL" id="CAJNOW010004867">
    <property type="protein sequence ID" value="CAF1432486.1"/>
    <property type="molecule type" value="Genomic_DNA"/>
</dbReference>
<evidence type="ECO:0000259" key="1">
    <source>
        <dbReference type="Pfam" id="PF13676"/>
    </source>
</evidence>
<evidence type="ECO:0000313" key="4">
    <source>
        <dbReference type="EMBL" id="CAF2141691.1"/>
    </source>
</evidence>
<organism evidence="2 8">
    <name type="scientific">Rotaria magnacalcarata</name>
    <dbReference type="NCBI Taxonomy" id="392030"/>
    <lineage>
        <taxon>Eukaryota</taxon>
        <taxon>Metazoa</taxon>
        <taxon>Spiralia</taxon>
        <taxon>Gnathifera</taxon>
        <taxon>Rotifera</taxon>
        <taxon>Eurotatoria</taxon>
        <taxon>Bdelloidea</taxon>
        <taxon>Philodinida</taxon>
        <taxon>Philodinidae</taxon>
        <taxon>Rotaria</taxon>
    </lineage>
</organism>
<dbReference type="Proteomes" id="UP000663866">
    <property type="component" value="Unassembled WGS sequence"/>
</dbReference>
<evidence type="ECO:0000313" key="3">
    <source>
        <dbReference type="EMBL" id="CAF1445369.1"/>
    </source>
</evidence>
<dbReference type="EMBL" id="CAJOBG010006207">
    <property type="protein sequence ID" value="CAF4179634.1"/>
    <property type="molecule type" value="Genomic_DNA"/>
</dbReference>
<evidence type="ECO:0000313" key="6">
    <source>
        <dbReference type="EMBL" id="CAF4179634.1"/>
    </source>
</evidence>
<feature type="domain" description="TIR" evidence="1">
    <location>
        <begin position="3"/>
        <end position="68"/>
    </location>
</feature>
<evidence type="ECO:0000313" key="9">
    <source>
        <dbReference type="Proteomes" id="UP000663866"/>
    </source>
</evidence>
<keyword evidence="9" id="KW-1185">Reference proteome</keyword>
<evidence type="ECO:0000313" key="2">
    <source>
        <dbReference type="EMBL" id="CAF1432486.1"/>
    </source>
</evidence>
<protein>
    <recommendedName>
        <fullName evidence="1">TIR domain-containing protein</fullName>
    </recommendedName>
</protein>
<dbReference type="Pfam" id="PF13676">
    <property type="entry name" value="TIR_2"/>
    <property type="match status" value="1"/>
</dbReference>
<evidence type="ECO:0000313" key="7">
    <source>
        <dbReference type="EMBL" id="CAF4611799.1"/>
    </source>
</evidence>
<dbReference type="EMBL" id="CAJNRF010012501">
    <property type="protein sequence ID" value="CAF2141691.1"/>
    <property type="molecule type" value="Genomic_DNA"/>
</dbReference>
<dbReference type="Proteomes" id="UP000663834">
    <property type="component" value="Unassembled WGS sequence"/>
</dbReference>
<dbReference type="OrthoDB" id="9978456at2759"/>
<dbReference type="EMBL" id="CAJNOV010011357">
    <property type="protein sequence ID" value="CAF1445369.1"/>
    <property type="molecule type" value="Genomic_DNA"/>
</dbReference>
<dbReference type="EMBL" id="CAJOBJ010106503">
    <property type="protein sequence ID" value="CAF4611799.1"/>
    <property type="molecule type" value="Genomic_DNA"/>
</dbReference>
<dbReference type="PANTHER" id="PTHR46270">
    <property type="entry name" value="ARMADILLO-TYPE FOLD-RELATED"/>
    <property type="match status" value="1"/>
</dbReference>
<name>A0A815NDL0_9BILA</name>
<dbReference type="Proteomes" id="UP000663856">
    <property type="component" value="Unassembled WGS sequence"/>
</dbReference>
<comment type="caution">
    <text evidence="2">The sequence shown here is derived from an EMBL/GenBank/DDBJ whole genome shotgun (WGS) entry which is preliminary data.</text>
</comment>
<gene>
    <name evidence="5" type="ORF">BYL167_LOCUS2194</name>
    <name evidence="3" type="ORF">CJN711_LOCUS24276</name>
    <name evidence="7" type="ORF">GIL414_LOCUS39383</name>
    <name evidence="2" type="ORF">KQP761_LOCUS11111</name>
    <name evidence="6" type="ORF">OVN521_LOCUS25200</name>
    <name evidence="4" type="ORF">WKI299_LOCUS28514</name>
</gene>